<comment type="catalytic activity">
    <reaction evidence="7 8">
        <text>NAD(+) + ATP = ADP + NADP(+) + H(+)</text>
        <dbReference type="Rhea" id="RHEA:18629"/>
        <dbReference type="ChEBI" id="CHEBI:15378"/>
        <dbReference type="ChEBI" id="CHEBI:30616"/>
        <dbReference type="ChEBI" id="CHEBI:57540"/>
        <dbReference type="ChEBI" id="CHEBI:58349"/>
        <dbReference type="ChEBI" id="CHEBI:456216"/>
        <dbReference type="EC" id="2.7.1.23"/>
    </reaction>
</comment>
<feature type="binding site" evidence="8">
    <location>
        <position position="224"/>
    </location>
    <ligand>
        <name>NAD(+)</name>
        <dbReference type="ChEBI" id="CHEBI:57540"/>
    </ligand>
</feature>
<evidence type="ECO:0000256" key="8">
    <source>
        <dbReference type="HAMAP-Rule" id="MF_00361"/>
    </source>
</evidence>
<dbReference type="GO" id="GO:0046872">
    <property type="term" value="F:metal ion binding"/>
    <property type="evidence" value="ECO:0007669"/>
    <property type="project" value="UniProtKB-UniRule"/>
</dbReference>
<comment type="caution">
    <text evidence="8">Lacks conserved residue(s) required for the propagation of feature annotation.</text>
</comment>
<keyword evidence="1 8" id="KW-0808">Transferase</keyword>
<keyword evidence="2 8" id="KW-0547">Nucleotide-binding</keyword>
<keyword evidence="8" id="KW-0963">Cytoplasm</keyword>
<dbReference type="GO" id="GO:0005737">
    <property type="term" value="C:cytoplasm"/>
    <property type="evidence" value="ECO:0007669"/>
    <property type="project" value="UniProtKB-SubCell"/>
</dbReference>
<dbReference type="Pfam" id="PF20143">
    <property type="entry name" value="NAD_kinase_C"/>
    <property type="match status" value="1"/>
</dbReference>
<comment type="cofactor">
    <cofactor evidence="8">
        <name>a divalent metal cation</name>
        <dbReference type="ChEBI" id="CHEBI:60240"/>
    </cofactor>
</comment>
<dbReference type="Gene3D" id="2.60.200.30">
    <property type="entry name" value="Probable inorganic polyphosphate/atp-NAD kinase, domain 2"/>
    <property type="match status" value="1"/>
</dbReference>
<evidence type="ECO:0000313" key="10">
    <source>
        <dbReference type="Proteomes" id="UP000050961"/>
    </source>
</evidence>
<dbReference type="PANTHER" id="PTHR20275:SF0">
    <property type="entry name" value="NAD KINASE"/>
    <property type="match status" value="1"/>
</dbReference>
<dbReference type="GO" id="GO:0006741">
    <property type="term" value="P:NADP+ biosynthetic process"/>
    <property type="evidence" value="ECO:0007669"/>
    <property type="project" value="UniProtKB-UniRule"/>
</dbReference>
<dbReference type="HAMAP" id="MF_00361">
    <property type="entry name" value="NAD_kinase"/>
    <property type="match status" value="1"/>
</dbReference>
<evidence type="ECO:0000256" key="2">
    <source>
        <dbReference type="ARBA" id="ARBA00022741"/>
    </source>
</evidence>
<feature type="active site" description="Proton acceptor" evidence="8">
    <location>
        <position position="45"/>
    </location>
</feature>
<comment type="caution">
    <text evidence="9">The sequence shown here is derived from an EMBL/GenBank/DDBJ whole genome shotgun (WGS) entry which is preliminary data.</text>
</comment>
<keyword evidence="6 8" id="KW-0520">NAD</keyword>
<dbReference type="STRING" id="1423806.FD15_GL001203"/>
<name>A0A023CVQ4_9LACO</name>
<dbReference type="GO" id="GO:0051287">
    <property type="term" value="F:NAD binding"/>
    <property type="evidence" value="ECO:0007669"/>
    <property type="project" value="UniProtKB-ARBA"/>
</dbReference>
<comment type="similarity">
    <text evidence="8">Belongs to the NAD kinase family.</text>
</comment>
<dbReference type="SUPFAM" id="SSF111331">
    <property type="entry name" value="NAD kinase/diacylglycerol kinase-like"/>
    <property type="match status" value="1"/>
</dbReference>
<reference evidence="9 10" key="1">
    <citation type="journal article" date="2015" name="Genome Announc.">
        <title>Expanding the biotechnology potential of lactobacilli through comparative genomics of 213 strains and associated genera.</title>
        <authorList>
            <person name="Sun Z."/>
            <person name="Harris H.M."/>
            <person name="McCann A."/>
            <person name="Guo C."/>
            <person name="Argimon S."/>
            <person name="Zhang W."/>
            <person name="Yang X."/>
            <person name="Jeffery I.B."/>
            <person name="Cooney J.C."/>
            <person name="Kagawa T.F."/>
            <person name="Liu W."/>
            <person name="Song Y."/>
            <person name="Salvetti E."/>
            <person name="Wrobel A."/>
            <person name="Rasinkangas P."/>
            <person name="Parkhill J."/>
            <person name="Rea M.C."/>
            <person name="O'Sullivan O."/>
            <person name="Ritari J."/>
            <person name="Douillard F.P."/>
            <person name="Paul Ross R."/>
            <person name="Yang R."/>
            <person name="Briner A.E."/>
            <person name="Felis G.E."/>
            <person name="de Vos W.M."/>
            <person name="Barrangou R."/>
            <person name="Klaenhammer T.R."/>
            <person name="Caufield P.W."/>
            <person name="Cui Y."/>
            <person name="Zhang H."/>
            <person name="O'Toole P.W."/>
        </authorList>
    </citation>
    <scope>NUCLEOTIDE SEQUENCE [LARGE SCALE GENOMIC DNA]</scope>
    <source>
        <strain evidence="9 10">DSM 21376</strain>
    </source>
</reference>
<dbReference type="EC" id="2.7.1.23" evidence="8"/>
<dbReference type="InterPro" id="IPR016064">
    <property type="entry name" value="NAD/diacylglycerol_kinase_sf"/>
</dbReference>
<dbReference type="GO" id="GO:0003951">
    <property type="term" value="F:NAD+ kinase activity"/>
    <property type="evidence" value="ECO:0007669"/>
    <property type="project" value="UniProtKB-UniRule"/>
</dbReference>
<dbReference type="NCBIfam" id="NF003424">
    <property type="entry name" value="PRK04885.1"/>
    <property type="match status" value="1"/>
</dbReference>
<keyword evidence="10" id="KW-1185">Reference proteome</keyword>
<feature type="binding site" evidence="8">
    <location>
        <begin position="122"/>
        <end position="123"/>
    </location>
    <ligand>
        <name>NAD(+)</name>
        <dbReference type="ChEBI" id="CHEBI:57540"/>
    </ligand>
</feature>
<dbReference type="RefSeq" id="WP_034987809.1">
    <property type="nucleotide sequence ID" value="NZ_AYZF01000013.1"/>
</dbReference>
<keyword evidence="4 8" id="KW-0067">ATP-binding</keyword>
<dbReference type="GO" id="GO:0019674">
    <property type="term" value="P:NAD+ metabolic process"/>
    <property type="evidence" value="ECO:0007669"/>
    <property type="project" value="InterPro"/>
</dbReference>
<dbReference type="InterPro" id="IPR017438">
    <property type="entry name" value="ATP-NAD_kinase_N"/>
</dbReference>
<dbReference type="GO" id="GO:0005524">
    <property type="term" value="F:ATP binding"/>
    <property type="evidence" value="ECO:0007669"/>
    <property type="project" value="UniProtKB-KW"/>
</dbReference>
<dbReference type="PATRIC" id="fig|1423806.3.peg.1225"/>
<sequence>MKIAIFANEGRKSMMISRKLHQKFKDTHFILDNDNPDIVVTVGGDGTLLSAFHQYKNILDKVRFVGVHTGHLGFYTDWRDDEIDDLVISLQSDNGQSVSYPLLDVKVSYMDQLRPETFLALNEATLKRNSATMVTDVYIGGELFEKFRGDGLCISTPTGSTAYNKSLGGAVIHPNLKVLQMTEIGSINNRVFRTLSSPMIIAPNDWVTLYPNRESDYILTVDQNSYHGRQIKQITFKTSKQSIHFAKYRHMQFWQRVQDAFIGAEYAN</sequence>
<accession>A0A023CVQ4</accession>
<dbReference type="OrthoDB" id="9774737at2"/>
<evidence type="ECO:0000256" key="4">
    <source>
        <dbReference type="ARBA" id="ARBA00022840"/>
    </source>
</evidence>
<evidence type="ECO:0000256" key="6">
    <source>
        <dbReference type="ARBA" id="ARBA00023027"/>
    </source>
</evidence>
<keyword evidence="3 8" id="KW-0418">Kinase</keyword>
<gene>
    <name evidence="8" type="primary">nadK</name>
    <name evidence="9" type="ORF">FD15_GL001203</name>
</gene>
<feature type="binding site" evidence="8">
    <location>
        <begin position="161"/>
        <end position="166"/>
    </location>
    <ligand>
        <name>NAD(+)</name>
        <dbReference type="ChEBI" id="CHEBI:57540"/>
    </ligand>
</feature>
<dbReference type="InterPro" id="IPR002504">
    <property type="entry name" value="NADK"/>
</dbReference>
<keyword evidence="5 8" id="KW-0521">NADP</keyword>
<dbReference type="Pfam" id="PF01513">
    <property type="entry name" value="NAD_kinase"/>
    <property type="match status" value="1"/>
</dbReference>
<evidence type="ECO:0000256" key="7">
    <source>
        <dbReference type="ARBA" id="ARBA00047925"/>
    </source>
</evidence>
<evidence type="ECO:0000313" key="9">
    <source>
        <dbReference type="EMBL" id="KRN06017.1"/>
    </source>
</evidence>
<dbReference type="PANTHER" id="PTHR20275">
    <property type="entry name" value="NAD KINASE"/>
    <property type="match status" value="1"/>
</dbReference>
<dbReference type="AlphaFoldDB" id="A0A023CVQ4"/>
<organism evidence="9 10">
    <name type="scientific">Liquorilactobacillus sucicola DSM 21376 = JCM 15457</name>
    <dbReference type="NCBI Taxonomy" id="1423806"/>
    <lineage>
        <taxon>Bacteria</taxon>
        <taxon>Bacillati</taxon>
        <taxon>Bacillota</taxon>
        <taxon>Bacilli</taxon>
        <taxon>Lactobacillales</taxon>
        <taxon>Lactobacillaceae</taxon>
        <taxon>Liquorilactobacillus</taxon>
    </lineage>
</organism>
<protein>
    <recommendedName>
        <fullName evidence="8">NAD kinase</fullName>
        <ecNumber evidence="8">2.7.1.23</ecNumber>
    </recommendedName>
    <alternativeName>
        <fullName evidence="8">ATP-dependent NAD kinase</fullName>
    </alternativeName>
</protein>
<dbReference type="EMBL" id="AYZF01000013">
    <property type="protein sequence ID" value="KRN06017.1"/>
    <property type="molecule type" value="Genomic_DNA"/>
</dbReference>
<evidence type="ECO:0000256" key="3">
    <source>
        <dbReference type="ARBA" id="ARBA00022777"/>
    </source>
</evidence>
<dbReference type="Proteomes" id="UP000050961">
    <property type="component" value="Unassembled WGS sequence"/>
</dbReference>
<feature type="binding site" evidence="8">
    <location>
        <begin position="45"/>
        <end position="46"/>
    </location>
    <ligand>
        <name>NAD(+)</name>
        <dbReference type="ChEBI" id="CHEBI:57540"/>
    </ligand>
</feature>
<dbReference type="InterPro" id="IPR017437">
    <property type="entry name" value="ATP-NAD_kinase_PpnK-typ_C"/>
</dbReference>
<dbReference type="eggNOG" id="COG0061">
    <property type="taxonomic scope" value="Bacteria"/>
</dbReference>
<comment type="function">
    <text evidence="8">Involved in the regulation of the intracellular balance of NAD and NADP, and is a key enzyme in the biosynthesis of NADP. Catalyzes specifically the phosphorylation on 2'-hydroxyl of the adenosine moiety of NAD to yield NADP.</text>
</comment>
<evidence type="ECO:0000256" key="5">
    <source>
        <dbReference type="ARBA" id="ARBA00022857"/>
    </source>
</evidence>
<comment type="subcellular location">
    <subcellularLocation>
        <location evidence="8">Cytoplasm</location>
    </subcellularLocation>
</comment>
<dbReference type="Gene3D" id="3.40.50.10330">
    <property type="entry name" value="Probable inorganic polyphosphate/atp-NAD kinase, domain 1"/>
    <property type="match status" value="1"/>
</dbReference>
<feature type="binding site" evidence="8">
    <location>
        <position position="148"/>
    </location>
    <ligand>
        <name>NAD(+)</name>
        <dbReference type="ChEBI" id="CHEBI:57540"/>
    </ligand>
</feature>
<proteinExistence type="inferred from homology"/>
<evidence type="ECO:0000256" key="1">
    <source>
        <dbReference type="ARBA" id="ARBA00022679"/>
    </source>
</evidence>
<feature type="binding site" evidence="8">
    <location>
        <position position="150"/>
    </location>
    <ligand>
        <name>NAD(+)</name>
        <dbReference type="ChEBI" id="CHEBI:57540"/>
    </ligand>
</feature>